<gene>
    <name evidence="6" type="ordered locus">MA_2766</name>
</gene>
<dbReference type="PhylomeDB" id="Q8TMA0"/>
<keyword evidence="2 4" id="KW-0238">DNA-binding</keyword>
<evidence type="ECO:0000256" key="1">
    <source>
        <dbReference type="ARBA" id="ARBA00023015"/>
    </source>
</evidence>
<evidence type="ECO:0000256" key="4">
    <source>
        <dbReference type="PROSITE-ProRule" id="PRU00335"/>
    </source>
</evidence>
<proteinExistence type="predicted"/>
<dbReference type="EnsemblBacteria" id="AAM06144">
    <property type="protein sequence ID" value="AAM06144"/>
    <property type="gene ID" value="MA_2766"/>
</dbReference>
<dbReference type="Pfam" id="PF00440">
    <property type="entry name" value="TetR_N"/>
    <property type="match status" value="1"/>
</dbReference>
<accession>Q8TMA0</accession>
<dbReference type="InParanoid" id="Q8TMA0"/>
<evidence type="ECO:0000259" key="5">
    <source>
        <dbReference type="PROSITE" id="PS50977"/>
    </source>
</evidence>
<dbReference type="Gene3D" id="1.10.357.10">
    <property type="entry name" value="Tetracycline Repressor, domain 2"/>
    <property type="match status" value="1"/>
</dbReference>
<reference evidence="6 7" key="1">
    <citation type="journal article" date="2002" name="Genome Res.">
        <title>The genome of Methanosarcina acetivorans reveals extensive metabolic and physiological diversity.</title>
        <authorList>
            <person name="Galagan J.E."/>
            <person name="Nusbaum C."/>
            <person name="Roy A."/>
            <person name="Endrizzi M.G."/>
            <person name="Macdonald P."/>
            <person name="FitzHugh W."/>
            <person name="Calvo S."/>
            <person name="Engels R."/>
            <person name="Smirnov S."/>
            <person name="Atnoor D."/>
            <person name="Brown A."/>
            <person name="Allen N."/>
            <person name="Naylor J."/>
            <person name="Stange-Thomann N."/>
            <person name="DeArellano K."/>
            <person name="Johnson R."/>
            <person name="Linton L."/>
            <person name="McEwan P."/>
            <person name="McKernan K."/>
            <person name="Talamas J."/>
            <person name="Tirrell A."/>
            <person name="Ye W."/>
            <person name="Zimmer A."/>
            <person name="Barber R.D."/>
            <person name="Cann I."/>
            <person name="Graham D.E."/>
            <person name="Grahame D.A."/>
            <person name="Guss A."/>
            <person name="Hedderich R."/>
            <person name="Ingram-Smith C."/>
            <person name="Kuettner C.H."/>
            <person name="Krzycki J.A."/>
            <person name="Leigh J.A."/>
            <person name="Li W."/>
            <person name="Liu J."/>
            <person name="Mukhopadhyay B."/>
            <person name="Reeve J.N."/>
            <person name="Smith K."/>
            <person name="Springer T.A."/>
            <person name="Umayam L.A."/>
            <person name="White O."/>
            <person name="White R.H."/>
            <person name="de Macario E.C."/>
            <person name="Ferry J.G."/>
            <person name="Jarrell K.F."/>
            <person name="Jing H."/>
            <person name="Macario A.J.L."/>
            <person name="Paulsen I."/>
            <person name="Pritchett M."/>
            <person name="Sowers K.R."/>
            <person name="Swanson R.V."/>
            <person name="Zinder S.H."/>
            <person name="Lander E."/>
            <person name="Metcalf W.W."/>
            <person name="Birren B."/>
        </authorList>
    </citation>
    <scope>NUCLEOTIDE SEQUENCE [LARGE SCALE GENOMIC DNA]</scope>
    <source>
        <strain evidence="7">ATCC 35395 / DSM 2834 / JCM 12185 / C2A</strain>
    </source>
</reference>
<dbReference type="GO" id="GO:0000976">
    <property type="term" value="F:transcription cis-regulatory region binding"/>
    <property type="evidence" value="ECO:0000318"/>
    <property type="project" value="GO_Central"/>
</dbReference>
<feature type="DNA-binding region" description="H-T-H motif" evidence="4">
    <location>
        <begin position="35"/>
        <end position="54"/>
    </location>
</feature>
<name>Q8TMA0_METAC</name>
<dbReference type="PANTHER" id="PTHR30055:SF234">
    <property type="entry name" value="HTH-TYPE TRANSCRIPTIONAL REGULATOR BETI"/>
    <property type="match status" value="1"/>
</dbReference>
<dbReference type="Proteomes" id="UP000002487">
    <property type="component" value="Chromosome"/>
</dbReference>
<dbReference type="InterPro" id="IPR023772">
    <property type="entry name" value="DNA-bd_HTH_TetR-type_CS"/>
</dbReference>
<dbReference type="InterPro" id="IPR009057">
    <property type="entry name" value="Homeodomain-like_sf"/>
</dbReference>
<dbReference type="GO" id="GO:0006355">
    <property type="term" value="P:regulation of DNA-templated transcription"/>
    <property type="evidence" value="ECO:0000318"/>
    <property type="project" value="GO_Central"/>
</dbReference>
<dbReference type="SUPFAM" id="SSF46689">
    <property type="entry name" value="Homeodomain-like"/>
    <property type="match status" value="1"/>
</dbReference>
<keyword evidence="1" id="KW-0805">Transcription regulation</keyword>
<keyword evidence="3" id="KW-0804">Transcription</keyword>
<feature type="domain" description="HTH tetR-type" evidence="5">
    <location>
        <begin position="12"/>
        <end position="72"/>
    </location>
</feature>
<dbReference type="FunFam" id="1.10.10.60:FF:000141">
    <property type="entry name" value="TetR family transcriptional regulator"/>
    <property type="match status" value="1"/>
</dbReference>
<dbReference type="GO" id="GO:0003700">
    <property type="term" value="F:DNA-binding transcription factor activity"/>
    <property type="evidence" value="ECO:0000318"/>
    <property type="project" value="GO_Central"/>
</dbReference>
<dbReference type="PANTHER" id="PTHR30055">
    <property type="entry name" value="HTH-TYPE TRANSCRIPTIONAL REGULATOR RUTR"/>
    <property type="match status" value="1"/>
</dbReference>
<dbReference type="STRING" id="188937.MA_2766"/>
<dbReference type="PROSITE" id="PS50977">
    <property type="entry name" value="HTH_TETR_2"/>
    <property type="match status" value="1"/>
</dbReference>
<dbReference type="InterPro" id="IPR001647">
    <property type="entry name" value="HTH_TetR"/>
</dbReference>
<evidence type="ECO:0000256" key="3">
    <source>
        <dbReference type="ARBA" id="ARBA00023163"/>
    </source>
</evidence>
<dbReference type="EMBL" id="AE010299">
    <property type="protein sequence ID" value="AAM06144.1"/>
    <property type="molecule type" value="Genomic_DNA"/>
</dbReference>
<dbReference type="OrthoDB" id="134852at2157"/>
<evidence type="ECO:0000313" key="6">
    <source>
        <dbReference type="EMBL" id="AAM06144.1"/>
    </source>
</evidence>
<keyword evidence="7" id="KW-1185">Reference proteome</keyword>
<organism evidence="6 7">
    <name type="scientific">Methanosarcina acetivorans (strain ATCC 35395 / DSM 2834 / JCM 12185 / C2A)</name>
    <dbReference type="NCBI Taxonomy" id="188937"/>
    <lineage>
        <taxon>Archaea</taxon>
        <taxon>Methanobacteriati</taxon>
        <taxon>Methanobacteriota</taxon>
        <taxon>Stenosarchaea group</taxon>
        <taxon>Methanomicrobia</taxon>
        <taxon>Methanosarcinales</taxon>
        <taxon>Methanosarcinaceae</taxon>
        <taxon>Methanosarcina</taxon>
    </lineage>
</organism>
<sequence>MTLTERRQREKAQRREDILNAAEKLFFSRSYDDVSMDEIASKVELNKATLYLYFKDKESLYFAVVNRGIKILRAMVAEEAKNAQASGLKAGGISMACSKFIQEYPDYLRACNYIQSGKFDFSNSKDMNSDAREIIEFIEELYEKSLSAIKNYIEDGTYRPDLNPVVVLILNSIIADGLLNISPFQRKFMETHGITVQQLYLGISDLVIYMTMNTGEKSKDIHARTLKWMGDRYATDQNKS</sequence>
<dbReference type="RefSeq" id="WP_011022720.1">
    <property type="nucleotide sequence ID" value="NC_003552.1"/>
</dbReference>
<evidence type="ECO:0000256" key="2">
    <source>
        <dbReference type="ARBA" id="ARBA00023125"/>
    </source>
</evidence>
<dbReference type="InterPro" id="IPR050109">
    <property type="entry name" value="HTH-type_TetR-like_transc_reg"/>
</dbReference>
<evidence type="ECO:0000313" key="7">
    <source>
        <dbReference type="Proteomes" id="UP000002487"/>
    </source>
</evidence>
<dbReference type="PROSITE" id="PS01081">
    <property type="entry name" value="HTH_TETR_1"/>
    <property type="match status" value="1"/>
</dbReference>
<dbReference type="AlphaFoldDB" id="Q8TMA0"/>
<protein>
    <submittedName>
        <fullName evidence="6">Transcriptional regulator, TetR family</fullName>
    </submittedName>
</protein>
<dbReference type="HOGENOM" id="CLU_069356_12_1_2"/>
<dbReference type="PRINTS" id="PR00455">
    <property type="entry name" value="HTHTETR"/>
</dbReference>
<dbReference type="KEGG" id="mac:MA_2766"/>
<dbReference type="GeneID" id="1474659"/>